<organism evidence="2 3">
    <name type="scientific">Paenibacillus durus ATCC 35681</name>
    <dbReference type="NCBI Taxonomy" id="1333534"/>
    <lineage>
        <taxon>Bacteria</taxon>
        <taxon>Bacillati</taxon>
        <taxon>Bacillota</taxon>
        <taxon>Bacilli</taxon>
        <taxon>Bacillales</taxon>
        <taxon>Paenibacillaceae</taxon>
        <taxon>Paenibacillus</taxon>
    </lineage>
</organism>
<dbReference type="PATRIC" id="fig|1333534.5.peg.2699"/>
<dbReference type="Gene3D" id="2.60.40.1080">
    <property type="match status" value="1"/>
</dbReference>
<feature type="domain" description="BIG2" evidence="1">
    <location>
        <begin position="194"/>
        <end position="267"/>
    </location>
</feature>
<dbReference type="SMART" id="SM00635">
    <property type="entry name" value="BID_2"/>
    <property type="match status" value="1"/>
</dbReference>
<evidence type="ECO:0000313" key="3">
    <source>
        <dbReference type="Proteomes" id="UP000034189"/>
    </source>
</evidence>
<reference evidence="2 3" key="1">
    <citation type="submission" date="2015-03" db="EMBL/GenBank/DDBJ databases">
        <authorList>
            <person name="Abdul Halim M."/>
        </authorList>
    </citation>
    <scope>NUCLEOTIDE SEQUENCE [LARGE SCALE GENOMIC DNA]</scope>
    <source>
        <strain evidence="2 3">ATCC 35681</strain>
    </source>
</reference>
<dbReference type="Proteomes" id="UP000034189">
    <property type="component" value="Chromosome"/>
</dbReference>
<reference evidence="2 3" key="2">
    <citation type="journal article" date="2016" name="Genome Announc.">
        <title>Genome Sequence of a Gram-Positive Diazotroph, Paenibacillus durus Type Strain ATCC 35681.</title>
        <authorList>
            <person name="Halim M.A."/>
            <person name="Rahman A.Y."/>
            <person name="Sim K.S."/>
            <person name="Yam H.C."/>
            <person name="Rahim A.A."/>
            <person name="Ghazali A.H."/>
            <person name="Najimudin N."/>
        </authorList>
    </citation>
    <scope>NUCLEOTIDE SEQUENCE [LARGE SCALE GENOMIC DNA]</scope>
    <source>
        <strain evidence="2 3">ATCC 35681</strain>
    </source>
</reference>
<name>A0A0F7F9L2_PAEDU</name>
<dbReference type="RefSeq" id="WP_025698389.1">
    <property type="nucleotide sequence ID" value="NZ_ASQQ01000600.1"/>
</dbReference>
<dbReference type="HOGENOM" id="CLU_045948_0_0_9"/>
<dbReference type="InterPro" id="IPR008964">
    <property type="entry name" value="Invasin/intimin_cell_adhesion"/>
</dbReference>
<evidence type="ECO:0000259" key="1">
    <source>
        <dbReference type="SMART" id="SM00635"/>
    </source>
</evidence>
<dbReference type="AlphaFoldDB" id="A0A0F7F9L2"/>
<dbReference type="EMBL" id="CP011114">
    <property type="protein sequence ID" value="AKG35249.1"/>
    <property type="molecule type" value="Genomic_DNA"/>
</dbReference>
<protein>
    <recommendedName>
        <fullName evidence="1">BIG2 domain-containing protein</fullName>
    </recommendedName>
</protein>
<proteinExistence type="predicted"/>
<sequence length="378" mass="41230">MINLFDNNDTNDYEFLLNHVGTDVYVNESAQPVKALITNTNLEQNYDDKKISSLSPLNRGDIVLFGDKKYMIISEINGQRYNKFKGIMRWLPHTIVVNSECRFSTLNCYITVGNLSIAAGQVLSIPDGNITVFCTDYCRDLELKIDARFLLYGQAFKVTGIDRFSMPGMLILSCEKDSINTVSDDLVNGIAGGLACPVDIVSESAELFVGASTQLAYTSTKGAPVTFTSSDEGIAVVDATGLVTGINEGSATITVYNATNDRISDAIAIDVVAPPDSFTITITNDTSTPNEIKTNMTKTYNAVVYRGATLDEFETVTWSLYADDQVSTTTLAIITSQDARICKVKNNGASSGYVQLKAILASDNTVLAWIRIRMRPLL</sequence>
<evidence type="ECO:0000313" key="2">
    <source>
        <dbReference type="EMBL" id="AKG35249.1"/>
    </source>
</evidence>
<dbReference type="SUPFAM" id="SSF49373">
    <property type="entry name" value="Invasin/intimin cell-adhesion fragments"/>
    <property type="match status" value="1"/>
</dbReference>
<gene>
    <name evidence="2" type="ORF">VK70_12235</name>
</gene>
<dbReference type="Pfam" id="PF02368">
    <property type="entry name" value="Big_2"/>
    <property type="match status" value="1"/>
</dbReference>
<accession>A0A0F7F9L2</accession>
<dbReference type="InterPro" id="IPR003343">
    <property type="entry name" value="Big_2"/>
</dbReference>